<evidence type="ECO:0000313" key="3">
    <source>
        <dbReference type="Proteomes" id="UP000036908"/>
    </source>
</evidence>
<dbReference type="PATRIC" id="fig|1566026.4.peg.1480"/>
<feature type="transmembrane region" description="Helical" evidence="1">
    <location>
        <begin position="80"/>
        <end position="100"/>
    </location>
</feature>
<proteinExistence type="predicted"/>
<keyword evidence="1" id="KW-0472">Membrane</keyword>
<dbReference type="EMBL" id="JSVA01000018">
    <property type="protein sequence ID" value="KOF01802.1"/>
    <property type="molecule type" value="Genomic_DNA"/>
</dbReference>
<dbReference type="Proteomes" id="UP000036908">
    <property type="component" value="Unassembled WGS sequence"/>
</dbReference>
<feature type="transmembrane region" description="Helical" evidence="1">
    <location>
        <begin position="18"/>
        <end position="40"/>
    </location>
</feature>
<keyword evidence="1" id="KW-0812">Transmembrane</keyword>
<protein>
    <submittedName>
        <fullName evidence="2">Uncharacterized protein</fullName>
    </submittedName>
</protein>
<accession>A0A0L8AHR7</accession>
<evidence type="ECO:0000256" key="1">
    <source>
        <dbReference type="SAM" id="Phobius"/>
    </source>
</evidence>
<keyword evidence="3" id="KW-1185">Reference proteome</keyword>
<comment type="caution">
    <text evidence="2">The sequence shown here is derived from an EMBL/GenBank/DDBJ whole genome shotgun (WGS) entry which is preliminary data.</text>
</comment>
<keyword evidence="1" id="KW-1133">Transmembrane helix</keyword>
<name>A0A0L8AHR7_9BACT</name>
<organism evidence="2 3">
    <name type="scientific">Roseivirga seohaensis subsp. aquiponti</name>
    <dbReference type="NCBI Taxonomy" id="1566026"/>
    <lineage>
        <taxon>Bacteria</taxon>
        <taxon>Pseudomonadati</taxon>
        <taxon>Bacteroidota</taxon>
        <taxon>Cytophagia</taxon>
        <taxon>Cytophagales</taxon>
        <taxon>Roseivirgaceae</taxon>
        <taxon>Roseivirga</taxon>
    </lineage>
</organism>
<dbReference type="AlphaFoldDB" id="A0A0L8AHR7"/>
<reference evidence="3" key="1">
    <citation type="submission" date="2014-11" db="EMBL/GenBank/DDBJ databases">
        <title>Genome sequencing of Roseivirga sp. D-25.</title>
        <authorList>
            <person name="Selvaratnam C."/>
            <person name="Thevarajoo S."/>
            <person name="Goh K.M."/>
            <person name="Eee R."/>
            <person name="Chan K.-G."/>
            <person name="Chong C.S."/>
        </authorList>
    </citation>
    <scope>NUCLEOTIDE SEQUENCE [LARGE SCALE GENOMIC DNA]</scope>
    <source>
        <strain evidence="3">D-25</strain>
    </source>
</reference>
<evidence type="ECO:0000313" key="2">
    <source>
        <dbReference type="EMBL" id="KOF01802.1"/>
    </source>
</evidence>
<gene>
    <name evidence="2" type="ORF">OB69_15805</name>
</gene>
<feature type="transmembrane region" description="Helical" evidence="1">
    <location>
        <begin position="112"/>
        <end position="133"/>
    </location>
</feature>
<feature type="transmembrane region" description="Helical" evidence="1">
    <location>
        <begin position="46"/>
        <end position="68"/>
    </location>
</feature>
<sequence>MKTYLAAKKIKAMGQYKVYFSISIIIGVLAIYNASLFLFYSDYEGLLYLMLLQLPLGLMQLTSALHYVTSLKTYPNWFQNFISTYWWHIFAYFVGLYILFRFFEYENLVIQIWLFAVPWPIVIFQFCYVYRLFRYESKNDFQ</sequence>